<keyword evidence="1" id="KW-0812">Transmembrane</keyword>
<proteinExistence type="predicted"/>
<protein>
    <submittedName>
        <fullName evidence="2">Uncharacterized protein</fullName>
    </submittedName>
</protein>
<gene>
    <name evidence="2" type="ORF">TIS948_LOCUS84</name>
</gene>
<evidence type="ECO:0000313" key="3">
    <source>
        <dbReference type="Proteomes" id="UP000663825"/>
    </source>
</evidence>
<keyword evidence="1" id="KW-1133">Transmembrane helix</keyword>
<name>A0A817JXF4_9BILA</name>
<dbReference type="Proteomes" id="UP000663825">
    <property type="component" value="Unassembled WGS sequence"/>
</dbReference>
<evidence type="ECO:0000313" key="2">
    <source>
        <dbReference type="EMBL" id="CAF2974496.1"/>
    </source>
</evidence>
<comment type="caution">
    <text evidence="2">The sequence shown here is derived from an EMBL/GenBank/DDBJ whole genome shotgun (WGS) entry which is preliminary data.</text>
</comment>
<dbReference type="SUPFAM" id="SSF53098">
    <property type="entry name" value="Ribonuclease H-like"/>
    <property type="match status" value="1"/>
</dbReference>
<dbReference type="OrthoDB" id="9975440at2759"/>
<evidence type="ECO:0000256" key="1">
    <source>
        <dbReference type="SAM" id="Phobius"/>
    </source>
</evidence>
<accession>A0A817JXF4</accession>
<dbReference type="InterPro" id="IPR012337">
    <property type="entry name" value="RNaseH-like_sf"/>
</dbReference>
<keyword evidence="1" id="KW-0472">Membrane</keyword>
<dbReference type="EMBL" id="CAJNXB010000002">
    <property type="protein sequence ID" value="CAF2974496.1"/>
    <property type="molecule type" value="Genomic_DNA"/>
</dbReference>
<dbReference type="AlphaFoldDB" id="A0A817JXF4"/>
<feature type="transmembrane region" description="Helical" evidence="1">
    <location>
        <begin position="129"/>
        <end position="151"/>
    </location>
</feature>
<organism evidence="2 3">
    <name type="scientific">Rotaria socialis</name>
    <dbReference type="NCBI Taxonomy" id="392032"/>
    <lineage>
        <taxon>Eukaryota</taxon>
        <taxon>Metazoa</taxon>
        <taxon>Spiralia</taxon>
        <taxon>Gnathifera</taxon>
        <taxon>Rotifera</taxon>
        <taxon>Eurotatoria</taxon>
        <taxon>Bdelloidea</taxon>
        <taxon>Philodinida</taxon>
        <taxon>Philodinidae</taxon>
        <taxon>Rotaria</taxon>
    </lineage>
</organism>
<reference evidence="2" key="1">
    <citation type="submission" date="2021-02" db="EMBL/GenBank/DDBJ databases">
        <authorList>
            <person name="Nowell W R."/>
        </authorList>
    </citation>
    <scope>NUCLEOTIDE SEQUENCE</scope>
</reference>
<sequence>MANLAAIDKELLEEVCVFLKPFDRAIAELSEEEKPTMHKVIPIRQLLLNHCDLKYADSDELKELKFFVVPLIPKPALTPTSELDNYMSLEIQFREDDDVLFFWKENTELFPMLSSMIVFKNMNLSSNPLIIVSVLLVLVLNLAFTDAAGLINDDSMTKSTESDEILLNKQDVEKAAAHKFISRPSRRQHLRFGVLGKRYSYGYLGRRSDEAQTDSNLADWLYEVRERRAGRPQYGILG</sequence>